<dbReference type="FunFam" id="3.10.20.30:FF:000010">
    <property type="entry name" value="Molybdopterin synthase sulfur carrier subunit"/>
    <property type="match status" value="1"/>
</dbReference>
<dbReference type="InterPro" id="IPR003749">
    <property type="entry name" value="ThiS/MoaD-like"/>
</dbReference>
<accession>A0A7X0H8F8</accession>
<reference evidence="6 7" key="1">
    <citation type="submission" date="2020-08" db="EMBL/GenBank/DDBJ databases">
        <title>Genomic Encyclopedia of Type Strains, Phase IV (KMG-IV): sequencing the most valuable type-strain genomes for metagenomic binning, comparative biology and taxonomic classification.</title>
        <authorList>
            <person name="Goeker M."/>
        </authorList>
    </citation>
    <scope>NUCLEOTIDE SEQUENCE [LARGE SCALE GENOMIC DNA]</scope>
    <source>
        <strain evidence="6 7">DSM 103725</strain>
    </source>
</reference>
<gene>
    <name evidence="6" type="ORF">HNQ40_001535</name>
</gene>
<dbReference type="InterPro" id="IPR010038">
    <property type="entry name" value="MoaD_arc-typ"/>
</dbReference>
<dbReference type="UniPathway" id="UPA00344"/>
<dbReference type="InterPro" id="IPR012675">
    <property type="entry name" value="Beta-grasp_dom_sf"/>
</dbReference>
<dbReference type="NCBIfam" id="TIGR01682">
    <property type="entry name" value="moaD"/>
    <property type="match status" value="1"/>
</dbReference>
<evidence type="ECO:0000256" key="3">
    <source>
        <dbReference type="ARBA" id="ARBA00023150"/>
    </source>
</evidence>
<dbReference type="PANTHER" id="PTHR33359:SF1">
    <property type="entry name" value="MOLYBDOPTERIN SYNTHASE SULFUR CARRIER SUBUNIT"/>
    <property type="match status" value="1"/>
</dbReference>
<dbReference type="AlphaFoldDB" id="A0A7X0H8F8"/>
<dbReference type="NCBIfam" id="TIGR01687">
    <property type="entry name" value="moaD_arch"/>
    <property type="match status" value="1"/>
</dbReference>
<organism evidence="6 7">
    <name type="scientific">Algisphaera agarilytica</name>
    <dbReference type="NCBI Taxonomy" id="1385975"/>
    <lineage>
        <taxon>Bacteria</taxon>
        <taxon>Pseudomonadati</taxon>
        <taxon>Planctomycetota</taxon>
        <taxon>Phycisphaerae</taxon>
        <taxon>Phycisphaerales</taxon>
        <taxon>Phycisphaeraceae</taxon>
        <taxon>Algisphaera</taxon>
    </lineage>
</organism>
<evidence type="ECO:0000256" key="2">
    <source>
        <dbReference type="ARBA" id="ARBA00022741"/>
    </source>
</evidence>
<comment type="similarity">
    <text evidence="4">Belongs to the MoaD family.</text>
</comment>
<dbReference type="InterPro" id="IPR016155">
    <property type="entry name" value="Mopterin_synth/thiamin_S_b"/>
</dbReference>
<evidence type="ECO:0000256" key="5">
    <source>
        <dbReference type="ARBA" id="ARBA00024247"/>
    </source>
</evidence>
<dbReference type="InterPro" id="IPR044672">
    <property type="entry name" value="MOCS2A"/>
</dbReference>
<dbReference type="Gene3D" id="3.10.20.30">
    <property type="match status" value="1"/>
</dbReference>
<name>A0A7X0H8F8_9BACT</name>
<evidence type="ECO:0000313" key="7">
    <source>
        <dbReference type="Proteomes" id="UP000541810"/>
    </source>
</evidence>
<dbReference type="EMBL" id="JACHGY010000001">
    <property type="protein sequence ID" value="MBB6429729.1"/>
    <property type="molecule type" value="Genomic_DNA"/>
</dbReference>
<proteinExistence type="inferred from homology"/>
<protein>
    <recommendedName>
        <fullName evidence="5">Molybdopterin synthase sulfur carrier subunit</fullName>
    </recommendedName>
</protein>
<dbReference type="GO" id="GO:0000166">
    <property type="term" value="F:nucleotide binding"/>
    <property type="evidence" value="ECO:0007669"/>
    <property type="project" value="UniProtKB-KW"/>
</dbReference>
<dbReference type="CDD" id="cd00754">
    <property type="entry name" value="Ubl_MoaD"/>
    <property type="match status" value="1"/>
</dbReference>
<comment type="caution">
    <text evidence="6">The sequence shown here is derived from an EMBL/GenBank/DDBJ whole genome shotgun (WGS) entry which is preliminary data.</text>
</comment>
<dbReference type="Pfam" id="PF02597">
    <property type="entry name" value="ThiS"/>
    <property type="match status" value="1"/>
</dbReference>
<dbReference type="SUPFAM" id="SSF54285">
    <property type="entry name" value="MoaD/ThiS"/>
    <property type="match status" value="1"/>
</dbReference>
<evidence type="ECO:0000313" key="6">
    <source>
        <dbReference type="EMBL" id="MBB6429729.1"/>
    </source>
</evidence>
<keyword evidence="2" id="KW-0547">Nucleotide-binding</keyword>
<dbReference type="GO" id="GO:0006777">
    <property type="term" value="P:Mo-molybdopterin cofactor biosynthetic process"/>
    <property type="evidence" value="ECO:0007669"/>
    <property type="project" value="UniProtKB-KW"/>
</dbReference>
<keyword evidence="3" id="KW-0501">Molybdenum cofactor biosynthesis</keyword>
<evidence type="ECO:0000256" key="1">
    <source>
        <dbReference type="ARBA" id="ARBA00005046"/>
    </source>
</evidence>
<dbReference type="Proteomes" id="UP000541810">
    <property type="component" value="Unassembled WGS sequence"/>
</dbReference>
<evidence type="ECO:0000256" key="4">
    <source>
        <dbReference type="ARBA" id="ARBA00024200"/>
    </source>
</evidence>
<dbReference type="PANTHER" id="PTHR33359">
    <property type="entry name" value="MOLYBDOPTERIN SYNTHASE SULFUR CARRIER SUBUNIT"/>
    <property type="match status" value="1"/>
</dbReference>
<dbReference type="GO" id="GO:1990133">
    <property type="term" value="C:molybdopterin adenylyltransferase complex"/>
    <property type="evidence" value="ECO:0007669"/>
    <property type="project" value="TreeGrafter"/>
</dbReference>
<dbReference type="RefSeq" id="WP_184677292.1">
    <property type="nucleotide sequence ID" value="NZ_JACHGY010000001.1"/>
</dbReference>
<sequence>MKIKVLFFASLADRVGVREIELELPLKSRVDDALTELAERYPALASARETLAVAVNLAYVDSAHVLADHDELALIPPVSGG</sequence>
<comment type="pathway">
    <text evidence="1">Cofactor biosynthesis; molybdopterin biosynthesis.</text>
</comment>
<keyword evidence="7" id="KW-1185">Reference proteome</keyword>